<evidence type="ECO:0000313" key="14">
    <source>
        <dbReference type="Ensembl" id="ENSELUP00000018865.2"/>
    </source>
</evidence>
<dbReference type="InParanoid" id="A0A3P8YQN5"/>
<dbReference type="PIRSF" id="PIRSF000850">
    <property type="entry name" value="Phospholipase_D_PSS"/>
    <property type="match status" value="1"/>
</dbReference>
<evidence type="ECO:0000256" key="5">
    <source>
        <dbReference type="ARBA" id="ARBA00022679"/>
    </source>
</evidence>
<comment type="similarity">
    <text evidence="3 11">Belongs to the CDP-alcohol phosphatidyltransferase class-II family.</text>
</comment>
<keyword evidence="7 11" id="KW-0443">Lipid metabolism</keyword>
<dbReference type="CDD" id="cd09137">
    <property type="entry name" value="PLDc_PGS1_euk_2"/>
    <property type="match status" value="1"/>
</dbReference>
<dbReference type="InterPro" id="IPR016270">
    <property type="entry name" value="PGS1"/>
</dbReference>
<keyword evidence="5 11" id="KW-0808">Transferase</keyword>
<dbReference type="OMA" id="HKCLAQC"/>
<dbReference type="PROSITE" id="PS50035">
    <property type="entry name" value="PLD"/>
    <property type="match status" value="1"/>
</dbReference>
<dbReference type="AlphaFoldDB" id="A0A3P8YQN5"/>
<sequence length="544" mass="61521">MEEAGVLGVQTGPDRGFHPHIRPILPHAGSKERVRSSVLLLAPLLAETDLSPLPVFRSPGSTGAQGTDGLHARFCWMAEHVPAFRVPGSHIHILNSPDQFYQSMKARIKTAKKRVVMASLYLGTGPLERDLVDCMQEALERSQEEGDNPDLQVSVLLDYTRGSRGETNSRTMLLPLLQRYGRQVRVSLYHTPDLRGLLRLLVPQRFNETIGVQHIKVYLFDDDLIISGANLSDSYFTNRQDRYVLLENCGEVADFFSDLVGAVGDVSLQLKPDNSVDMIDGMVHPYRGNRDDFSTSARRHIMTAVNTARTRQHVSESRRSEREGVEGEGEDRGKEDTWVFPLIQMKPLGIQVDEQITQRLLTDADAGATVFLTSGYFNLTRAYMSLVLKAGADYRILTASPEVNGFFGAKGIAGEIPSAYIHIARQFYTKVSQLGQQERVHLYEYHRAQWTFHAKGLWYYLRGQVWPCLTLIGSPNFGYRSVHRDLEAQIAIVTENQELQAQLQEEQEMLYQRSTEVSSSTFQQPDRHVKLWVKLITPLIKNFF</sequence>
<comment type="function">
    <text evidence="1 11">Functions in the biosynthesis of the anionic phospholipids phosphatidylglycerol and cardiolipin.</text>
</comment>
<keyword evidence="11" id="KW-0547">Nucleotide-binding</keyword>
<feature type="compositionally biased region" description="Basic and acidic residues" evidence="12">
    <location>
        <begin position="313"/>
        <end position="333"/>
    </location>
</feature>
<evidence type="ECO:0000256" key="6">
    <source>
        <dbReference type="ARBA" id="ARBA00022737"/>
    </source>
</evidence>
<evidence type="ECO:0000259" key="13">
    <source>
        <dbReference type="PROSITE" id="PS50035"/>
    </source>
</evidence>
<dbReference type="EC" id="2.7.8.5" evidence="11"/>
<dbReference type="UniPathway" id="UPA00084">
    <property type="reaction ID" value="UER00503"/>
</dbReference>
<keyword evidence="8 11" id="KW-0594">Phospholipid biosynthesis</keyword>
<keyword evidence="6" id="KW-0677">Repeat</keyword>
<evidence type="ECO:0000256" key="8">
    <source>
        <dbReference type="ARBA" id="ARBA00023209"/>
    </source>
</evidence>
<dbReference type="GO" id="GO:0005739">
    <property type="term" value="C:mitochondrion"/>
    <property type="evidence" value="ECO:0007669"/>
    <property type="project" value="UniProtKB-SubCell"/>
</dbReference>
<reference evidence="14" key="4">
    <citation type="submission" date="2025-09" db="UniProtKB">
        <authorList>
            <consortium name="Ensembl"/>
        </authorList>
    </citation>
    <scope>IDENTIFICATION</scope>
</reference>
<gene>
    <name evidence="14" type="primary">PGS1</name>
</gene>
<dbReference type="SUPFAM" id="SSF56024">
    <property type="entry name" value="Phospholipase D/nuclease"/>
    <property type="match status" value="2"/>
</dbReference>
<dbReference type="Bgee" id="ENSELUG00000018294">
    <property type="expression patterns" value="Expressed in ovary and 14 other cell types or tissues"/>
</dbReference>
<dbReference type="FunCoup" id="A0A3P8YQN5">
    <property type="interactions" value="1132"/>
</dbReference>
<evidence type="ECO:0000256" key="12">
    <source>
        <dbReference type="SAM" id="MobiDB-lite"/>
    </source>
</evidence>
<evidence type="ECO:0000256" key="1">
    <source>
        <dbReference type="ARBA" id="ARBA00003537"/>
    </source>
</evidence>
<dbReference type="InterPro" id="IPR001736">
    <property type="entry name" value="PLipase_D/transphosphatidylase"/>
</dbReference>
<dbReference type="Proteomes" id="UP000265140">
    <property type="component" value="Chromosome 6"/>
</dbReference>
<proteinExistence type="inferred from homology"/>
<name>A0A3P8YQN5_ESOLU</name>
<protein>
    <recommendedName>
        <fullName evidence="11">CDP-diacylglycerol--glycerol-3-phosphate 3-phosphatidyltransferase</fullName>
        <ecNumber evidence="11">2.7.8.5</ecNumber>
    </recommendedName>
</protein>
<reference evidence="15" key="1">
    <citation type="journal article" date="2014" name="PLoS ONE">
        <title>The genome and linkage map of the northern pike (Esox lucius): conserved synteny revealed between the salmonid sister group and the Neoteleostei.</title>
        <authorList>
            <person name="Rondeau E.B."/>
            <person name="Minkley D.R."/>
            <person name="Leong J.S."/>
            <person name="Messmer A.M."/>
            <person name="Jantzen J.R."/>
            <person name="von Schalburg K.R."/>
            <person name="Lemon C."/>
            <person name="Bird N.H."/>
            <person name="Koop B.F."/>
        </authorList>
    </citation>
    <scope>NUCLEOTIDE SEQUENCE</scope>
</reference>
<accession>A0A3P8YQN5</accession>
<evidence type="ECO:0000313" key="15">
    <source>
        <dbReference type="Proteomes" id="UP000265140"/>
    </source>
</evidence>
<feature type="region of interest" description="Disordered" evidence="12">
    <location>
        <begin position="308"/>
        <end position="333"/>
    </location>
</feature>
<dbReference type="PANTHER" id="PTHR12586">
    <property type="entry name" value="CDP-DIACYLGLYCEROL--SERINE O-PHOSPHATIDYLTRANSFERASE"/>
    <property type="match status" value="1"/>
</dbReference>
<evidence type="ECO:0000256" key="10">
    <source>
        <dbReference type="ARBA" id="ARBA00048586"/>
    </source>
</evidence>
<evidence type="ECO:0000256" key="7">
    <source>
        <dbReference type="ARBA" id="ARBA00023098"/>
    </source>
</evidence>
<dbReference type="Gene3D" id="3.30.870.10">
    <property type="entry name" value="Endonuclease Chain A"/>
    <property type="match status" value="2"/>
</dbReference>
<reference evidence="14" key="2">
    <citation type="submission" date="2020-02" db="EMBL/GenBank/DDBJ databases">
        <title>Esox lucius (northern pike) genome, fEsoLuc1, primary haplotype.</title>
        <authorList>
            <person name="Myers G."/>
            <person name="Karagic N."/>
            <person name="Meyer A."/>
            <person name="Pippel M."/>
            <person name="Reichard M."/>
            <person name="Winkler S."/>
            <person name="Tracey A."/>
            <person name="Sims Y."/>
            <person name="Howe K."/>
            <person name="Rhie A."/>
            <person name="Formenti G."/>
            <person name="Durbin R."/>
            <person name="Fedrigo O."/>
            <person name="Jarvis E.D."/>
        </authorList>
    </citation>
    <scope>NUCLEOTIDE SEQUENCE [LARGE SCALE GENOMIC DNA]</scope>
</reference>
<dbReference type="Ensembl" id="ENSELUT00000028848.3">
    <property type="protein sequence ID" value="ENSELUP00000018865.2"/>
    <property type="gene ID" value="ENSELUG00000018294.3"/>
</dbReference>
<evidence type="ECO:0000256" key="11">
    <source>
        <dbReference type="RuleBase" id="RU365024"/>
    </source>
</evidence>
<dbReference type="STRING" id="8010.ENSELUP00000018865"/>
<comment type="pathway">
    <text evidence="2 11">Phospholipid metabolism; phosphatidylglycerol biosynthesis; phosphatidylglycerol from CDP-diacylglycerol: step 1/2.</text>
</comment>
<evidence type="ECO:0000256" key="2">
    <source>
        <dbReference type="ARBA" id="ARBA00005042"/>
    </source>
</evidence>
<keyword evidence="11" id="KW-0496">Mitochondrion</keyword>
<keyword evidence="4 11" id="KW-0444">Lipid biosynthesis</keyword>
<dbReference type="GO" id="GO:0008444">
    <property type="term" value="F:CDP-diacylglycerol-glycerol-3-phosphate 3-phosphatidyltransferase activity"/>
    <property type="evidence" value="ECO:0007669"/>
    <property type="project" value="UniProtKB-EC"/>
</dbReference>
<dbReference type="GeneTree" id="ENSGT00390000002373"/>
<dbReference type="PANTHER" id="PTHR12586:SF1">
    <property type="entry name" value="CDP-DIACYLGLYCEROL--GLYCEROL-3-PHOSPHATE 3-PHOSPHATIDYLTRANSFERASE, MITOCHONDRIAL"/>
    <property type="match status" value="1"/>
</dbReference>
<comment type="subcellular location">
    <subcellularLocation>
        <location evidence="11">Mitochondrion</location>
    </subcellularLocation>
</comment>
<dbReference type="GO" id="GO:0005524">
    <property type="term" value="F:ATP binding"/>
    <property type="evidence" value="ECO:0007669"/>
    <property type="project" value="UniProtKB-KW"/>
</dbReference>
<feature type="domain" description="PLD phosphodiesterase" evidence="13">
    <location>
        <begin position="209"/>
        <end position="235"/>
    </location>
</feature>
<dbReference type="GO" id="GO:0032049">
    <property type="term" value="P:cardiolipin biosynthetic process"/>
    <property type="evidence" value="ECO:0007669"/>
    <property type="project" value="InterPro"/>
</dbReference>
<keyword evidence="15" id="KW-1185">Reference proteome</keyword>
<dbReference type="CDD" id="cd09135">
    <property type="entry name" value="PLDc_PGS1_euk_1"/>
    <property type="match status" value="1"/>
</dbReference>
<evidence type="ECO:0000256" key="9">
    <source>
        <dbReference type="ARBA" id="ARBA00023264"/>
    </source>
</evidence>
<evidence type="ECO:0000256" key="4">
    <source>
        <dbReference type="ARBA" id="ARBA00022516"/>
    </source>
</evidence>
<evidence type="ECO:0000256" key="3">
    <source>
        <dbReference type="ARBA" id="ARBA00010682"/>
    </source>
</evidence>
<reference evidence="14" key="3">
    <citation type="submission" date="2025-08" db="UniProtKB">
        <authorList>
            <consortium name="Ensembl"/>
        </authorList>
    </citation>
    <scope>IDENTIFICATION</scope>
</reference>
<comment type="catalytic activity">
    <reaction evidence="10 11">
        <text>a CDP-1,2-diacyl-sn-glycerol + sn-glycerol 3-phosphate = a 1,2-diacyl-sn-glycero-3-phospho-(1'-sn-glycero-3'-phosphate) + CMP + H(+)</text>
        <dbReference type="Rhea" id="RHEA:12593"/>
        <dbReference type="ChEBI" id="CHEBI:15378"/>
        <dbReference type="ChEBI" id="CHEBI:57597"/>
        <dbReference type="ChEBI" id="CHEBI:58332"/>
        <dbReference type="ChEBI" id="CHEBI:60110"/>
        <dbReference type="ChEBI" id="CHEBI:60377"/>
        <dbReference type="EC" id="2.7.8.5"/>
    </reaction>
</comment>
<organism evidence="14 15">
    <name type="scientific">Esox lucius</name>
    <name type="common">Northern pike</name>
    <dbReference type="NCBI Taxonomy" id="8010"/>
    <lineage>
        <taxon>Eukaryota</taxon>
        <taxon>Metazoa</taxon>
        <taxon>Chordata</taxon>
        <taxon>Craniata</taxon>
        <taxon>Vertebrata</taxon>
        <taxon>Euteleostomi</taxon>
        <taxon>Actinopterygii</taxon>
        <taxon>Neopterygii</taxon>
        <taxon>Teleostei</taxon>
        <taxon>Protacanthopterygii</taxon>
        <taxon>Esociformes</taxon>
        <taxon>Esocidae</taxon>
        <taxon>Esox</taxon>
    </lineage>
</organism>
<keyword evidence="11" id="KW-0067">ATP-binding</keyword>
<keyword evidence="9 11" id="KW-1208">Phospholipid metabolism</keyword>